<dbReference type="KEGG" id="ppel:H6H00_22065"/>
<dbReference type="AlphaFoldDB" id="A0A7G7MDK2"/>
<name>A0A7G7MDK2_9PSEU</name>
<sequence>MSTIHDVLRELLQMPGATYSCAAVRASGDVVAEAGAEPVDPAAVVRWARTAADLLADADDDLEDLMVTSRRSYRIVRPVDGGERGPLLLLLCLDRSRATLAAARRELALVRLVDAPPAPSALPPGVIEVPPPSQALAAPPAPLPRRVPAAIPPPAVRIPSTRAPRWPSRARPPGSVAVAPPPAAPSVVPQPRRGAPVPGPAPGADRGAGAALGRRRRHPAPAAGRAPRPVVVRAPRQCPEKGVPCGPENGGGYGRHTPNG</sequence>
<feature type="compositionally biased region" description="Low complexity" evidence="1">
    <location>
        <begin position="185"/>
        <end position="212"/>
    </location>
</feature>
<organism evidence="2 3">
    <name type="scientific">Pseudonocardia petroleophila</name>
    <dbReference type="NCBI Taxonomy" id="37331"/>
    <lineage>
        <taxon>Bacteria</taxon>
        <taxon>Bacillati</taxon>
        <taxon>Actinomycetota</taxon>
        <taxon>Actinomycetes</taxon>
        <taxon>Pseudonocardiales</taxon>
        <taxon>Pseudonocardiaceae</taxon>
        <taxon>Pseudonocardia</taxon>
    </lineage>
</organism>
<dbReference type="EMBL" id="CP060131">
    <property type="protein sequence ID" value="QNG50863.1"/>
    <property type="molecule type" value="Genomic_DNA"/>
</dbReference>
<keyword evidence="3" id="KW-1185">Reference proteome</keyword>
<proteinExistence type="predicted"/>
<feature type="compositionally biased region" description="Low complexity" evidence="1">
    <location>
        <begin position="157"/>
        <end position="178"/>
    </location>
</feature>
<evidence type="ECO:0000313" key="3">
    <source>
        <dbReference type="Proteomes" id="UP000515728"/>
    </source>
</evidence>
<evidence type="ECO:0000313" key="2">
    <source>
        <dbReference type="EMBL" id="QNG50863.1"/>
    </source>
</evidence>
<dbReference type="Proteomes" id="UP000515728">
    <property type="component" value="Chromosome"/>
</dbReference>
<feature type="region of interest" description="Disordered" evidence="1">
    <location>
        <begin position="152"/>
        <end position="260"/>
    </location>
</feature>
<gene>
    <name evidence="2" type="ORF">H6H00_22065</name>
</gene>
<feature type="compositionally biased region" description="Low complexity" evidence="1">
    <location>
        <begin position="220"/>
        <end position="236"/>
    </location>
</feature>
<accession>A0A7G7MDK2</accession>
<reference evidence="2 3" key="1">
    <citation type="submission" date="2020-08" db="EMBL/GenBank/DDBJ databases">
        <authorList>
            <person name="Mo P."/>
        </authorList>
    </citation>
    <scope>NUCLEOTIDE SEQUENCE [LARGE SCALE GENOMIC DNA]</scope>
    <source>
        <strain evidence="2 3">CGMCC 4.1532</strain>
    </source>
</reference>
<evidence type="ECO:0000256" key="1">
    <source>
        <dbReference type="SAM" id="MobiDB-lite"/>
    </source>
</evidence>
<protein>
    <submittedName>
        <fullName evidence="2">Uncharacterized protein</fullName>
    </submittedName>
</protein>
<dbReference type="RefSeq" id="WP_185717624.1">
    <property type="nucleotide sequence ID" value="NZ_CP060131.1"/>
</dbReference>